<dbReference type="KEGG" id="psl:Psta_0571"/>
<dbReference type="HOGENOM" id="CLU_2143509_0_0_0"/>
<dbReference type="InterPro" id="IPR009943">
    <property type="entry name" value="DUF1475"/>
</dbReference>
<evidence type="ECO:0000313" key="3">
    <source>
        <dbReference type="Proteomes" id="UP000001887"/>
    </source>
</evidence>
<evidence type="ECO:0000313" key="2">
    <source>
        <dbReference type="EMBL" id="ADB15258.1"/>
    </source>
</evidence>
<dbReference type="OrthoDB" id="194531at2"/>
<keyword evidence="1" id="KW-0812">Transmembrane</keyword>
<dbReference type="AlphaFoldDB" id="D2R4B0"/>
<dbReference type="Pfam" id="PF07343">
    <property type="entry name" value="DUF1475"/>
    <property type="match status" value="1"/>
</dbReference>
<keyword evidence="1" id="KW-1133">Transmembrane helix</keyword>
<proteinExistence type="predicted"/>
<dbReference type="eggNOG" id="ENOG5033206">
    <property type="taxonomic scope" value="Bacteria"/>
</dbReference>
<dbReference type="STRING" id="530564.Psta_0571"/>
<feature type="transmembrane region" description="Helical" evidence="1">
    <location>
        <begin position="42"/>
        <end position="62"/>
    </location>
</feature>
<evidence type="ECO:0008006" key="4">
    <source>
        <dbReference type="Google" id="ProtNLM"/>
    </source>
</evidence>
<feature type="transmembrane region" description="Helical" evidence="1">
    <location>
        <begin position="74"/>
        <end position="97"/>
    </location>
</feature>
<sequence length="112" mass="12557" precursor="true">MRTTLILIFSLFFVTLLAITVRATLLESITAVPSAVVSDPWFIATLADAYLSFLTFYCWVFYKERSWLARLGWLVAILLLGNMAISLYMLIAVIRLAPGDGPRELLLRQSAA</sequence>
<keyword evidence="3" id="KW-1185">Reference proteome</keyword>
<gene>
    <name evidence="2" type="ordered locus">Psta_0571</name>
</gene>
<reference evidence="2 3" key="1">
    <citation type="journal article" date="2009" name="Stand. Genomic Sci.">
        <title>Complete genome sequence of Pirellula staleyi type strain (ATCC 27377).</title>
        <authorList>
            <person name="Clum A."/>
            <person name="Tindall B.J."/>
            <person name="Sikorski J."/>
            <person name="Ivanova N."/>
            <person name="Mavrommatis K."/>
            <person name="Lucas S."/>
            <person name="Glavina del Rio T."/>
            <person name="Nolan M."/>
            <person name="Chen F."/>
            <person name="Tice H."/>
            <person name="Pitluck S."/>
            <person name="Cheng J.F."/>
            <person name="Chertkov O."/>
            <person name="Brettin T."/>
            <person name="Han C."/>
            <person name="Detter J.C."/>
            <person name="Kuske C."/>
            <person name="Bruce D."/>
            <person name="Goodwin L."/>
            <person name="Ovchinikova G."/>
            <person name="Pati A."/>
            <person name="Mikhailova N."/>
            <person name="Chen A."/>
            <person name="Palaniappan K."/>
            <person name="Land M."/>
            <person name="Hauser L."/>
            <person name="Chang Y.J."/>
            <person name="Jeffries C.D."/>
            <person name="Chain P."/>
            <person name="Rohde M."/>
            <person name="Goker M."/>
            <person name="Bristow J."/>
            <person name="Eisen J.A."/>
            <person name="Markowitz V."/>
            <person name="Hugenholtz P."/>
            <person name="Kyrpides N.C."/>
            <person name="Klenk H.P."/>
            <person name="Lapidus A."/>
        </authorList>
    </citation>
    <scope>NUCLEOTIDE SEQUENCE [LARGE SCALE GENOMIC DNA]</scope>
    <source>
        <strain evidence="3">ATCC 27377 / DSM 6068 / ICPB 4128</strain>
    </source>
</reference>
<evidence type="ECO:0000256" key="1">
    <source>
        <dbReference type="SAM" id="Phobius"/>
    </source>
</evidence>
<name>D2R4B0_PIRSD</name>
<accession>D2R4B0</accession>
<dbReference type="Proteomes" id="UP000001887">
    <property type="component" value="Chromosome"/>
</dbReference>
<keyword evidence="1" id="KW-0472">Membrane</keyword>
<protein>
    <recommendedName>
        <fullName evidence="4">DUF1475 domain-containing protein</fullName>
    </recommendedName>
</protein>
<dbReference type="EMBL" id="CP001848">
    <property type="protein sequence ID" value="ADB15258.1"/>
    <property type="molecule type" value="Genomic_DNA"/>
</dbReference>
<organism evidence="2 3">
    <name type="scientific">Pirellula staleyi (strain ATCC 27377 / DSM 6068 / ICPB 4128)</name>
    <name type="common">Pirella staleyi</name>
    <dbReference type="NCBI Taxonomy" id="530564"/>
    <lineage>
        <taxon>Bacteria</taxon>
        <taxon>Pseudomonadati</taxon>
        <taxon>Planctomycetota</taxon>
        <taxon>Planctomycetia</taxon>
        <taxon>Pirellulales</taxon>
        <taxon>Pirellulaceae</taxon>
        <taxon>Pirellula</taxon>
    </lineage>
</organism>